<dbReference type="PANTHER" id="PTHR45527:SF1">
    <property type="entry name" value="FATTY ACID SYNTHASE"/>
    <property type="match status" value="1"/>
</dbReference>
<dbReference type="Proteomes" id="UP001183809">
    <property type="component" value="Unassembled WGS sequence"/>
</dbReference>
<dbReference type="InterPro" id="IPR020845">
    <property type="entry name" value="AMP-binding_CS"/>
</dbReference>
<dbReference type="Pfam" id="PF00501">
    <property type="entry name" value="AMP-binding"/>
    <property type="match status" value="3"/>
</dbReference>
<proteinExistence type="predicted"/>
<feature type="domain" description="Carrier" evidence="5">
    <location>
        <begin position="2058"/>
        <end position="2133"/>
    </location>
</feature>
<dbReference type="InterPro" id="IPR036736">
    <property type="entry name" value="ACP-like_sf"/>
</dbReference>
<dbReference type="InterPro" id="IPR000873">
    <property type="entry name" value="AMP-dep_synth/lig_dom"/>
</dbReference>
<keyword evidence="7" id="KW-1185">Reference proteome</keyword>
<dbReference type="Gene3D" id="1.10.1200.10">
    <property type="entry name" value="ACP-like"/>
    <property type="match status" value="2"/>
</dbReference>
<evidence type="ECO:0000256" key="2">
    <source>
        <dbReference type="ARBA" id="ARBA00022450"/>
    </source>
</evidence>
<dbReference type="Gene3D" id="2.30.38.10">
    <property type="entry name" value="Luciferase, Domain 3"/>
    <property type="match status" value="3"/>
</dbReference>
<dbReference type="Pfam" id="PF00668">
    <property type="entry name" value="Condensation"/>
    <property type="match status" value="3"/>
</dbReference>
<name>A0ABU2TU27_9ACTN</name>
<accession>A0ABU2TU27</accession>
<evidence type="ECO:0000313" key="7">
    <source>
        <dbReference type="Proteomes" id="UP001183809"/>
    </source>
</evidence>
<dbReference type="Pfam" id="PF13193">
    <property type="entry name" value="AMP-binding_C"/>
    <property type="match status" value="3"/>
</dbReference>
<dbReference type="Gene3D" id="3.30.559.30">
    <property type="entry name" value="Nonribosomal peptide synthetase, condensation domain"/>
    <property type="match status" value="3"/>
</dbReference>
<keyword evidence="3" id="KW-0597">Phosphoprotein</keyword>
<dbReference type="PROSITE" id="PS00012">
    <property type="entry name" value="PHOSPHOPANTETHEINE"/>
    <property type="match status" value="1"/>
</dbReference>
<dbReference type="InterPro" id="IPR020806">
    <property type="entry name" value="PKS_PP-bd"/>
</dbReference>
<dbReference type="CDD" id="cd12117">
    <property type="entry name" value="A_NRPS_Srf_like"/>
    <property type="match status" value="1"/>
</dbReference>
<dbReference type="InterPro" id="IPR001031">
    <property type="entry name" value="Thioesterase"/>
</dbReference>
<dbReference type="PANTHER" id="PTHR45527">
    <property type="entry name" value="NONRIBOSOMAL PEPTIDE SYNTHETASE"/>
    <property type="match status" value="1"/>
</dbReference>
<feature type="domain" description="Carrier" evidence="5">
    <location>
        <begin position="3119"/>
        <end position="3194"/>
    </location>
</feature>
<reference evidence="7" key="1">
    <citation type="submission" date="2023-07" db="EMBL/GenBank/DDBJ databases">
        <title>30 novel species of actinomycetes from the DSMZ collection.</title>
        <authorList>
            <person name="Nouioui I."/>
        </authorList>
    </citation>
    <scope>NUCLEOTIDE SEQUENCE [LARGE SCALE GENOMIC DNA]</scope>
    <source>
        <strain evidence="7">DSM 41699</strain>
    </source>
</reference>
<feature type="region of interest" description="Disordered" evidence="4">
    <location>
        <begin position="3101"/>
        <end position="3120"/>
    </location>
</feature>
<dbReference type="CDD" id="cd17646">
    <property type="entry name" value="A_NRPS_AB3403-like"/>
    <property type="match status" value="1"/>
</dbReference>
<dbReference type="SUPFAM" id="SSF47336">
    <property type="entry name" value="ACP-like"/>
    <property type="match status" value="3"/>
</dbReference>
<gene>
    <name evidence="6" type="ORF">RM764_15745</name>
</gene>
<protein>
    <submittedName>
        <fullName evidence="6">Amino acid adenylation domain-containing protein</fullName>
    </submittedName>
</protein>
<dbReference type="Gene3D" id="3.30.559.10">
    <property type="entry name" value="Chloramphenicol acetyltransferase-like domain"/>
    <property type="match status" value="3"/>
</dbReference>
<dbReference type="SMART" id="SM00823">
    <property type="entry name" value="PKS_PP"/>
    <property type="match status" value="3"/>
</dbReference>
<dbReference type="InterPro" id="IPR029058">
    <property type="entry name" value="AB_hydrolase_fold"/>
</dbReference>
<evidence type="ECO:0000256" key="4">
    <source>
        <dbReference type="SAM" id="MobiDB-lite"/>
    </source>
</evidence>
<dbReference type="SMART" id="SM00824">
    <property type="entry name" value="PKS_TE"/>
    <property type="match status" value="1"/>
</dbReference>
<dbReference type="SUPFAM" id="SSF53474">
    <property type="entry name" value="alpha/beta-Hydrolases"/>
    <property type="match status" value="1"/>
</dbReference>
<dbReference type="CDD" id="cd19540">
    <property type="entry name" value="LCL_NRPS-like"/>
    <property type="match status" value="3"/>
</dbReference>
<comment type="cofactor">
    <cofactor evidence="1">
        <name>pantetheine 4'-phosphate</name>
        <dbReference type="ChEBI" id="CHEBI:47942"/>
    </cofactor>
</comment>
<evidence type="ECO:0000256" key="1">
    <source>
        <dbReference type="ARBA" id="ARBA00001957"/>
    </source>
</evidence>
<dbReference type="InterPro" id="IPR001242">
    <property type="entry name" value="Condensation_dom"/>
</dbReference>
<dbReference type="InterPro" id="IPR010071">
    <property type="entry name" value="AA_adenyl_dom"/>
</dbReference>
<dbReference type="PROSITE" id="PS00455">
    <property type="entry name" value="AMP_BINDING"/>
    <property type="match status" value="3"/>
</dbReference>
<dbReference type="Pfam" id="PF00550">
    <property type="entry name" value="PP-binding"/>
    <property type="match status" value="3"/>
</dbReference>
<dbReference type="Gene3D" id="3.40.50.1820">
    <property type="entry name" value="alpha/beta hydrolase"/>
    <property type="match status" value="1"/>
</dbReference>
<dbReference type="NCBIfam" id="TIGR01733">
    <property type="entry name" value="AA-adenyl-dom"/>
    <property type="match status" value="3"/>
</dbReference>
<dbReference type="PROSITE" id="PS50075">
    <property type="entry name" value="CARRIER"/>
    <property type="match status" value="3"/>
</dbReference>
<evidence type="ECO:0000313" key="6">
    <source>
        <dbReference type="EMBL" id="MDT0464462.1"/>
    </source>
</evidence>
<dbReference type="InterPro" id="IPR006162">
    <property type="entry name" value="Ppantetheine_attach_site"/>
</dbReference>
<dbReference type="CDD" id="cd05930">
    <property type="entry name" value="A_NRPS"/>
    <property type="match status" value="1"/>
</dbReference>
<feature type="compositionally biased region" description="Basic and acidic residues" evidence="4">
    <location>
        <begin position="3101"/>
        <end position="3112"/>
    </location>
</feature>
<dbReference type="InterPro" id="IPR020802">
    <property type="entry name" value="TesA-like"/>
</dbReference>
<dbReference type="SUPFAM" id="SSF52777">
    <property type="entry name" value="CoA-dependent acyltransferases"/>
    <property type="match status" value="6"/>
</dbReference>
<dbReference type="SUPFAM" id="SSF56801">
    <property type="entry name" value="Acetyl-CoA synthetase-like"/>
    <property type="match status" value="3"/>
</dbReference>
<dbReference type="InterPro" id="IPR009081">
    <property type="entry name" value="PP-bd_ACP"/>
</dbReference>
<dbReference type="RefSeq" id="WP_311695668.1">
    <property type="nucleotide sequence ID" value="NZ_JAVREY010000015.1"/>
</dbReference>
<keyword evidence="2" id="KW-0596">Phosphopantetheine</keyword>
<dbReference type="Gene3D" id="3.30.300.30">
    <property type="match status" value="3"/>
</dbReference>
<dbReference type="NCBIfam" id="NF003417">
    <property type="entry name" value="PRK04813.1"/>
    <property type="match status" value="3"/>
</dbReference>
<organism evidence="6 7">
    <name type="scientific">Streptomyces gibsoniae</name>
    <dbReference type="NCBI Taxonomy" id="3075529"/>
    <lineage>
        <taxon>Bacteria</taxon>
        <taxon>Bacillati</taxon>
        <taxon>Actinomycetota</taxon>
        <taxon>Actinomycetes</taxon>
        <taxon>Kitasatosporales</taxon>
        <taxon>Streptomycetaceae</taxon>
        <taxon>Streptomyces</taxon>
    </lineage>
</organism>
<dbReference type="InterPro" id="IPR045851">
    <property type="entry name" value="AMP-bd_C_sf"/>
</dbReference>
<dbReference type="EMBL" id="JAVREY010000015">
    <property type="protein sequence ID" value="MDT0464462.1"/>
    <property type="molecule type" value="Genomic_DNA"/>
</dbReference>
<evidence type="ECO:0000256" key="3">
    <source>
        <dbReference type="ARBA" id="ARBA00022553"/>
    </source>
</evidence>
<comment type="caution">
    <text evidence="6">The sequence shown here is derived from an EMBL/GenBank/DDBJ whole genome shotgun (WGS) entry which is preliminary data.</text>
</comment>
<sequence length="3455" mass="371696">MIPLSFAQQRLWFIEQFEGASALYNTPVVLRLGGAVNTEALADALRDVVARHESLRTVFPVVNGQPYQRVVGVGEVGPLLELRECRDKAALTGAVREVAGTVFDLSADIPVRAWLLSEPDGAPVLVLLLHHIASDGWSLSPLLRDLSSAYGARVTGTAPDWEPLPVQYADYALWQRELLGAPDDASSLLGRQLAYWRSALDGVPEELALPYDRSRQAVPSHRGGRIEFELDAEVHAGLVRLAKEHRATVFMVIQAAVATLYTRLGAGCDIPLGTVVAGRAEESLEDLVGFFVNTLVLRTDASGDPSFAELLDRVRVTDLEAFSHQEAPFESLVEHLNPPRLPARHPFVQTVITLNGMQPVPDRVGGLDCRLELVELNVARFDLLFDFNEKYSGHGEPEGVTGSIQFAADVFDEETVAALARRLTRVLQTVLDQPGIPLSGIDILEQAERDRVLLEWNDTARTVPDGTVVELFQAQVELTPDAVAVVDSEGVELTYAELNARANRVARLLVACGAGPEDRVAVSMERSAGLVTVLLGVLKSGAAYVPLDSDHPDERIAYMLGDTRPAVLLTTQDLAGDLPAPERGRPPRTVAVDAPKTVAWLDGLPDSDLTDRDRTTALLPSHPAYVIYTSGSTGRPKGVLVPHQGLVNRLAWMQNEYGLGADDRVLQKTTFGFDVSVWEFFWPLVEGAALVVAAPGGHRDPAYLAELIVRERVTVTHFVPSMLQVFLQEPQAARCTSLRVVCCGGEAVPVELAGQFRRVLGDCLHNLYGPTEACIDVTSWPATAHSIPDDVTNTAVASGSVSGSVPIGRPVWNTRTYVLDAALQPVPPGTAGELYLAGVQLARGYLGRPALTAKQFVADPFGAPGERMYRTGDLARWNAEGCLEFLGRTDRQVKIRGVRIEPGEIESVLSSHERIAQATVVVREDVAGDKRLVAYVVPAAGDSDAAIGTVVRDFAARQLPGYMVPAAVVALDALPLTVNGKLDTKALPRPEYGMTADVGRGPATPQEEALCEVFAEALGVPGIGVDDDFFALGGHSLLASRLVSRVRTVLGIELSIRAVFESPTVAGLVRRLQNRDAPRPALAAGLRPDAVPLSFAQQRLWFVEQFEGASALYNTSVTVRLGAAVDAGALERALGDMVARHESLRTVFPVVEGRPHQRVLDVAEARPVIEVRECADEADLRAAARAAEGWVFDLAVDIPVRGWLLSEPGGLRVLVLLLHHIASDGASLRPLLRDLGSAYAARAQGTAPVWAPLPVQYADYALWQRELLGSARDEASLLGRHLAYWQTTLAGVPEELALPCDRTRRTVPSYRGGRIAFDLDAATHAGLVRLAGEHRASLFMVMQAAVSALYTRLGAGCDIPLGSPMAGRDDEALGDLVGFFVNTLVLRNDTSGDPTFSELLGRVRAVALEAYAHQDAPFESLVEHLNPPRVPARHPFVQTMITLNNRQVPSHVPGLDGELEAPAQFYAQYDLNFTFQETHSADGVPAGIASAVIYAADLFDEDTARAFVERLTRILRTVVDDPGVRLGRIDILEPVERDRLLTRWSGARTAPVVEERVHRLFEEQAAATPDAVAVTGGGTSLTYAELNARANRMAHRLIARGVAPEEPVAILMDRGVEQIVATVAVVKAGGTYVPLDDRYPLSRLRTVLRDASVRLLLLDSAHHDHPITHNCPCETADSAAETTAGPAGAGDPDIPVQPDRLIYVMFTSGSTGTPKGVGTTHRNVVDLLVNRHFWKGSHERVLLHAPSAFDASTTEIWAPLVTGGRIVLTPPGPLDIPTLLTTVAQERPSVVQAPSGLFQILASEVPEAFRDVREVWAGGDIVSPAAARALLRACPGTDVVAVYGPTETTAIKTWHVMSHADDVPGIVPLGHALDNARLLVLDEFLQPVPAGVDGELYIGGPGLARGYLGLPGLTAERFVACPFEEYGQRMYRTGDLVRWRRDGLLEFVGRADGQVKIRGFRVELGEIEAALAEHPAVGQVAVTVHRDGSGDKRLAAHVATDPLVSADELRDFAGRRLPEYMVPAAVVRLERLPVTANGKIDRRALPAPDFTADSGGRGPRTPREEILCGLFAETLDLERVSIDDDFFVLGGHSLLATRLVSRIRSALGAEVSVRALFQFPSVAALDGHLAAGRTQRTRPAVRTAARPARVPLSFAQQRLWFLTAMEGPSATYNTPLAFRLSGVVDRTALREALADVVGRHETLRTVFGWHDGTLCQRVLDPAGLPAVLETRTKALGEVRGAVDRAVHRQFDLAAEPPLRAWLFTVAGDQHEDGGQGEGEHVLVLTLHHIAADGWSVAPLLDDLGTAYRARLSGAGPEWKPLPVQYADYALWQRGLLGDEDVPGSLAARQLAFWKEALADLPEQLELPYDRPRPAVVSHRGRSIPLRVPAGLHAGVVRLARENRSSVFMVIQTAIAALLSRLGAGTDIPIGTAIAGRTDEALENLVGFFVNTLVLRADLSGTPTFRELLERVRRTDLAAYDNQDIPFERLVEVLNPPRSTAGHPLFQVMLTFHNNAEGELLLPGLTSREEPLEMDVAKFDLSFALYERTDDTGAPAGLEGVLEYSADLFDQGTAEDIGRRLVRVLEAMVTDPGQRVATVDILDETERRRLLSGWNDTAVRAPAGTVHELFEAWAERTPDSLAVVDGSARLTYRDLNSRANRLARRLVPYGVGPEQFVAVAVPRGPEMVVALLAVLKTGAAYLPLDPAQPRNRIASMMRAAAPKVSLTTAALADGLPEAHWLLLDDVETDRHQWRDDDLTPAERTAPTTSADPAYVIYTSGSTGEPKGVVIEHRSLNLYLAWARQAYPALSGSALVHSPVAFDLTVTGLWGPLTAGGEVHLVDLDAPAAVVKPTFVKATPSHLALFGILPDEYAPSGQLVLGGELLLGAALDEWRSRNPQVTVVNEYGPTETTVGCAEFRIEPTDPVTEGGVTIGHPIWNTRWFVLDSHLNPVPVGVTGELHIGGDLLARGYLGNPGATATRFVANPFGAPGERMYRTGDLVRRRPDGRLDFVARADNQVKVRGFRVELGDIEAVMAAQPGIAAAAATVHGGDRLIGYVVPADADAGVDLTALRTRLARLLPPYMLPAACVEVDRLPLTKNGKLDRHALPEPDRAPTGGTAPRTATERALCELFAEFLRLPSVGVDDDFFGLGGHSLLAARLVARANDALGLKLGLQDLFTAPTVAALTARLTGPASDATPAGPIPLRAEGSRTPLFCVHPGAGIGSVYSTLLDGLDPDQPLYALQARGLTDGARIPCSVEEMAADYVEQIRAVQPTGPYRLLGWSFGAVVAHAMAVHLEDRGESVSLLVLLDGYPSAGTEDIGPAPADPLAQLLTSLGHATDTATGPAAPLAMSDFVRLAGTAHGPLAGLAEDTVRRLGQTFVDHVHLAALHTPRTFHGDAVFFTATGTSAPDAADAWQPHLDGGFERQEIPCAHGDMLHARHAARIAAALAHRLR</sequence>
<feature type="domain" description="Carrier" evidence="5">
    <location>
        <begin position="1001"/>
        <end position="1076"/>
    </location>
</feature>
<dbReference type="InterPro" id="IPR023213">
    <property type="entry name" value="CAT-like_dom_sf"/>
</dbReference>
<dbReference type="InterPro" id="IPR025110">
    <property type="entry name" value="AMP-bd_C"/>
</dbReference>
<dbReference type="Gene3D" id="3.40.50.980">
    <property type="match status" value="6"/>
</dbReference>
<evidence type="ECO:0000259" key="5">
    <source>
        <dbReference type="PROSITE" id="PS50075"/>
    </source>
</evidence>
<dbReference type="Pfam" id="PF00975">
    <property type="entry name" value="Thioesterase"/>
    <property type="match status" value="1"/>
</dbReference>